<dbReference type="Proteomes" id="UP000802098">
    <property type="component" value="Unassembled WGS sequence"/>
</dbReference>
<keyword evidence="4" id="KW-1133">Transmembrane helix</keyword>
<dbReference type="SUPFAM" id="SSF55073">
    <property type="entry name" value="Nucleotide cyclase"/>
    <property type="match status" value="1"/>
</dbReference>
<name>A0ABX0HTX1_9BURK</name>
<dbReference type="NCBIfam" id="TIGR00254">
    <property type="entry name" value="GGDEF"/>
    <property type="match status" value="1"/>
</dbReference>
<reference evidence="6 7" key="1">
    <citation type="submission" date="2020-03" db="EMBL/GenBank/DDBJ databases">
        <title>Rubrivivax benzoatilyticus JA2 (sequenced after 10 years sub-culturing).</title>
        <authorList>
            <person name="Gupta D."/>
            <person name="Chintalapati S."/>
            <person name="Chintalapati V.R."/>
        </authorList>
    </citation>
    <scope>NUCLEOTIDE SEQUENCE [LARGE SCALE GENOMIC DNA]</scope>
    <source>
        <strain evidence="6 7">JA2-Mal</strain>
    </source>
</reference>
<keyword evidence="7" id="KW-1185">Reference proteome</keyword>
<dbReference type="InterPro" id="IPR000160">
    <property type="entry name" value="GGDEF_dom"/>
</dbReference>
<dbReference type="EMBL" id="JAAOCD010000003">
    <property type="protein sequence ID" value="NHK98459.1"/>
    <property type="molecule type" value="Genomic_DNA"/>
</dbReference>
<dbReference type="InterPro" id="IPR050469">
    <property type="entry name" value="Diguanylate_Cyclase"/>
</dbReference>
<feature type="transmembrane region" description="Helical" evidence="4">
    <location>
        <begin position="110"/>
        <end position="127"/>
    </location>
</feature>
<feature type="coiled-coil region" evidence="3">
    <location>
        <begin position="177"/>
        <end position="211"/>
    </location>
</feature>
<dbReference type="Pfam" id="PF00990">
    <property type="entry name" value="GGDEF"/>
    <property type="match status" value="1"/>
</dbReference>
<feature type="transmembrane region" description="Helical" evidence="4">
    <location>
        <begin position="54"/>
        <end position="72"/>
    </location>
</feature>
<feature type="domain" description="GGDEF" evidence="5">
    <location>
        <begin position="239"/>
        <end position="371"/>
    </location>
</feature>
<keyword evidence="4" id="KW-0812">Transmembrane</keyword>
<evidence type="ECO:0000256" key="1">
    <source>
        <dbReference type="ARBA" id="ARBA00012528"/>
    </source>
</evidence>
<dbReference type="InterPro" id="IPR043128">
    <property type="entry name" value="Rev_trsase/Diguanyl_cyclase"/>
</dbReference>
<dbReference type="SMART" id="SM00267">
    <property type="entry name" value="GGDEF"/>
    <property type="match status" value="1"/>
</dbReference>
<dbReference type="PANTHER" id="PTHR45138">
    <property type="entry name" value="REGULATORY COMPONENTS OF SENSORY TRANSDUCTION SYSTEM"/>
    <property type="match status" value="1"/>
</dbReference>
<evidence type="ECO:0000256" key="3">
    <source>
        <dbReference type="SAM" id="Coils"/>
    </source>
</evidence>
<dbReference type="Gene3D" id="3.30.70.270">
    <property type="match status" value="1"/>
</dbReference>
<evidence type="ECO:0000256" key="4">
    <source>
        <dbReference type="SAM" id="Phobius"/>
    </source>
</evidence>
<dbReference type="PANTHER" id="PTHR45138:SF9">
    <property type="entry name" value="DIGUANYLATE CYCLASE DGCM-RELATED"/>
    <property type="match status" value="1"/>
</dbReference>
<evidence type="ECO:0000259" key="5">
    <source>
        <dbReference type="PROSITE" id="PS50887"/>
    </source>
</evidence>
<dbReference type="EC" id="2.7.7.65" evidence="1"/>
<dbReference type="PROSITE" id="PS50887">
    <property type="entry name" value="GGDEF"/>
    <property type="match status" value="1"/>
</dbReference>
<gene>
    <name evidence="6" type="ORF">G7087_08750</name>
</gene>
<feature type="transmembrane region" description="Helical" evidence="4">
    <location>
        <begin position="27"/>
        <end position="48"/>
    </location>
</feature>
<evidence type="ECO:0000256" key="2">
    <source>
        <dbReference type="ARBA" id="ARBA00034247"/>
    </source>
</evidence>
<dbReference type="CDD" id="cd01949">
    <property type="entry name" value="GGDEF"/>
    <property type="match status" value="1"/>
</dbReference>
<keyword evidence="3" id="KW-0175">Coiled coil</keyword>
<feature type="transmembrane region" description="Helical" evidence="4">
    <location>
        <begin position="84"/>
        <end position="104"/>
    </location>
</feature>
<dbReference type="InterPro" id="IPR029787">
    <property type="entry name" value="Nucleotide_cyclase"/>
</dbReference>
<accession>A0ABX0HTX1</accession>
<evidence type="ECO:0000313" key="6">
    <source>
        <dbReference type="EMBL" id="NHK98459.1"/>
    </source>
</evidence>
<feature type="transmembrane region" description="Helical" evidence="4">
    <location>
        <begin position="134"/>
        <end position="152"/>
    </location>
</feature>
<comment type="catalytic activity">
    <reaction evidence="2">
        <text>2 GTP = 3',3'-c-di-GMP + 2 diphosphate</text>
        <dbReference type="Rhea" id="RHEA:24898"/>
        <dbReference type="ChEBI" id="CHEBI:33019"/>
        <dbReference type="ChEBI" id="CHEBI:37565"/>
        <dbReference type="ChEBI" id="CHEBI:58805"/>
        <dbReference type="EC" id="2.7.7.65"/>
    </reaction>
</comment>
<organism evidence="6 7">
    <name type="scientific">Rubrivivax benzoatilyticus</name>
    <dbReference type="NCBI Taxonomy" id="316997"/>
    <lineage>
        <taxon>Bacteria</taxon>
        <taxon>Pseudomonadati</taxon>
        <taxon>Pseudomonadota</taxon>
        <taxon>Betaproteobacteria</taxon>
        <taxon>Burkholderiales</taxon>
        <taxon>Sphaerotilaceae</taxon>
        <taxon>Rubrivivax</taxon>
    </lineage>
</organism>
<dbReference type="RefSeq" id="WP_029718371.1">
    <property type="nucleotide sequence ID" value="NZ_JAAOCD010000003.1"/>
</dbReference>
<proteinExistence type="predicted"/>
<comment type="caution">
    <text evidence="6">The sequence shown here is derived from an EMBL/GenBank/DDBJ whole genome shotgun (WGS) entry which is preliminary data.</text>
</comment>
<sequence>MARRQVSWSALVLGTSHGRRTRVSQSLLAMPPLLLIHALLVLAWRQGVLPGATVAWYVAVTLVGCVAFYAAVRSGLGERARVEPSLSAPQMVFAMLCTASAYALCGPYRSALLCLMPLILCFGIFALESRASRALANFGIVLMGGVMAALAAESPQSHPALVEAASWAFLATSMTMMQVLSDRLSRLRSRLTRQKNELSQALERIRLLATRDTLTGLLNRRAAMDELRRAAGQAARHERPLVVALVDLDRFKQINDGHGHQTGDRVLQAFADVAQRELRAEDCVSRWGGEEFLFILPDTSEDEACACLERVLAVCAEIIVDGLPTNWRIGFSAGVARCLGPADLEPAIERADRAMYRAKLAGRGRIHRAQPPETR</sequence>
<protein>
    <recommendedName>
        <fullName evidence="1">diguanylate cyclase</fullName>
        <ecNumber evidence="1">2.7.7.65</ecNumber>
    </recommendedName>
</protein>
<evidence type="ECO:0000313" key="7">
    <source>
        <dbReference type="Proteomes" id="UP000802098"/>
    </source>
</evidence>
<keyword evidence="4" id="KW-0472">Membrane</keyword>